<comment type="caution">
    <text evidence="1">The sequence shown here is derived from an EMBL/GenBank/DDBJ whole genome shotgun (WGS) entry which is preliminary data.</text>
</comment>
<organism evidence="1 2">
    <name type="scientific">Planoprotostelium fungivorum</name>
    <dbReference type="NCBI Taxonomy" id="1890364"/>
    <lineage>
        <taxon>Eukaryota</taxon>
        <taxon>Amoebozoa</taxon>
        <taxon>Evosea</taxon>
        <taxon>Variosea</taxon>
        <taxon>Cavosteliida</taxon>
        <taxon>Cavosteliaceae</taxon>
        <taxon>Planoprotostelium</taxon>
    </lineage>
</organism>
<sequence>MPYTANHPNRAALLNLVQQHRQNGYNSAFRGKASTRILSDTTVEDDEIDSWYADAQAANAQPPPNNVDELWVDLRDAIVPPVQTAPAGSSSHSGGSGVVLTVSHPTLISVLTELKTTTIDTNTALKAYLSDKKTVAMSKVKEDQFSEALQAAGIKRVQTKIVAPQVKSSTPYKWDERDEDDQTADVIKWLRGLIPEGPLGLKYHDISTKRSENAKVRIADLTLSGRGDIKISTDDTVGYDSVVVATLSGTALCQGMSEMMAAASISCHPVVGILTDTQKWAFYWMRTKREIGRYDVYNVKDGVGCLKMILERLPNQIPQQLGSDPKPLPEYFDHPRRTLIQGSDFCYSSNESNTLDLIPFLEPCDQLDVYANHYYQELSYFI</sequence>
<gene>
    <name evidence="1" type="ORF">PROFUN_11900</name>
</gene>
<evidence type="ECO:0000313" key="1">
    <source>
        <dbReference type="EMBL" id="PRP80445.1"/>
    </source>
</evidence>
<evidence type="ECO:0000313" key="2">
    <source>
        <dbReference type="Proteomes" id="UP000241769"/>
    </source>
</evidence>
<dbReference type="EMBL" id="MDYQ01000149">
    <property type="protein sequence ID" value="PRP80445.1"/>
    <property type="molecule type" value="Genomic_DNA"/>
</dbReference>
<protein>
    <submittedName>
        <fullName evidence="1">Uncharacterized protein</fullName>
    </submittedName>
</protein>
<accession>A0A2P6N925</accession>
<keyword evidence="2" id="KW-1185">Reference proteome</keyword>
<dbReference type="InParanoid" id="A0A2P6N925"/>
<dbReference type="Proteomes" id="UP000241769">
    <property type="component" value="Unassembled WGS sequence"/>
</dbReference>
<proteinExistence type="predicted"/>
<dbReference type="AlphaFoldDB" id="A0A2P6N925"/>
<reference evidence="1 2" key="1">
    <citation type="journal article" date="2018" name="Genome Biol. Evol.">
        <title>Multiple Roots of Fruiting Body Formation in Amoebozoa.</title>
        <authorList>
            <person name="Hillmann F."/>
            <person name="Forbes G."/>
            <person name="Novohradska S."/>
            <person name="Ferling I."/>
            <person name="Riege K."/>
            <person name="Groth M."/>
            <person name="Westermann M."/>
            <person name="Marz M."/>
            <person name="Spaller T."/>
            <person name="Winckler T."/>
            <person name="Schaap P."/>
            <person name="Glockner G."/>
        </authorList>
    </citation>
    <scope>NUCLEOTIDE SEQUENCE [LARGE SCALE GENOMIC DNA]</scope>
    <source>
        <strain evidence="1 2">Jena</strain>
    </source>
</reference>
<name>A0A2P6N925_9EUKA</name>